<keyword evidence="3" id="KW-0723">Serine/threonine-protein kinase</keyword>
<protein>
    <recommendedName>
        <fullName evidence="2">non-specific serine/threonine protein kinase</fullName>
        <ecNumber evidence="2">2.7.11.1</ecNumber>
    </recommendedName>
</protein>
<dbReference type="SUPFAM" id="SSF56112">
    <property type="entry name" value="Protein kinase-like (PK-like)"/>
    <property type="match status" value="1"/>
</dbReference>
<proteinExistence type="inferred from homology"/>
<comment type="catalytic activity">
    <reaction evidence="11">
        <text>L-seryl-[protein] + ATP = O-phospho-L-seryl-[protein] + ADP + H(+)</text>
        <dbReference type="Rhea" id="RHEA:17989"/>
        <dbReference type="Rhea" id="RHEA-COMP:9863"/>
        <dbReference type="Rhea" id="RHEA-COMP:11604"/>
        <dbReference type="ChEBI" id="CHEBI:15378"/>
        <dbReference type="ChEBI" id="CHEBI:29999"/>
        <dbReference type="ChEBI" id="CHEBI:30616"/>
        <dbReference type="ChEBI" id="CHEBI:83421"/>
        <dbReference type="ChEBI" id="CHEBI:456216"/>
        <dbReference type="EC" id="2.7.11.1"/>
    </reaction>
</comment>
<comment type="similarity">
    <text evidence="1">Belongs to the protein kinase superfamily. RIO-type Ser/Thr kinase family.</text>
</comment>
<reference evidence="15" key="1">
    <citation type="journal article" date="2019" name="Int. J. Syst. Evol. Microbiol.">
        <title>The Global Catalogue of Microorganisms (GCM) 10K type strain sequencing project: providing services to taxonomists for standard genome sequencing and annotation.</title>
        <authorList>
            <consortium name="The Broad Institute Genomics Platform"/>
            <consortium name="The Broad Institute Genome Sequencing Center for Infectious Disease"/>
            <person name="Wu L."/>
            <person name="Ma J."/>
        </authorList>
    </citation>
    <scope>NUCLEOTIDE SEQUENCE [LARGE SCALE GENOMIC DNA]</scope>
    <source>
        <strain evidence="15">JCM 1490</strain>
    </source>
</reference>
<evidence type="ECO:0000313" key="14">
    <source>
        <dbReference type="EMBL" id="MFC7404309.1"/>
    </source>
</evidence>
<evidence type="ECO:0000313" key="15">
    <source>
        <dbReference type="Proteomes" id="UP001596455"/>
    </source>
</evidence>
<sequence>MPKVPESPHEDDPRAARRTVAARRARSHTAEQQRMDEIDALAGNGLDPDQRWSTWRSVTKGQRGPDPIPDWLVTADAAVDTELGILKTGKEADAYLLERAVPDGAAGHADPAAADGLLDGRSARRCLLVAKRYRGADHRLFERDTTYTEGRTVRRTRDRRALEDRKSTWGRAVSAGQWADSEFAALSAAWSAGAAVPYPVQIDGTELLMEFIGTEQPDGELVAAPRLTRERPDRDLLESYWEQLTGGMSVLARLGYAHGDLSPYNVLVQGERLVIIDLPQVVDLAGNPFAADVLLRDCRTVCTWFAGRGLVADPDALFAELLAQAW</sequence>
<dbReference type="EMBL" id="JBHTCQ010000001">
    <property type="protein sequence ID" value="MFC7404309.1"/>
    <property type="molecule type" value="Genomic_DNA"/>
</dbReference>
<evidence type="ECO:0000256" key="6">
    <source>
        <dbReference type="ARBA" id="ARBA00022741"/>
    </source>
</evidence>
<dbReference type="Proteomes" id="UP001596455">
    <property type="component" value="Unassembled WGS sequence"/>
</dbReference>
<keyword evidence="6" id="KW-0547">Nucleotide-binding</keyword>
<keyword evidence="15" id="KW-1185">Reference proteome</keyword>
<evidence type="ECO:0000256" key="5">
    <source>
        <dbReference type="ARBA" id="ARBA00022723"/>
    </source>
</evidence>
<dbReference type="PANTHER" id="PTHR45723">
    <property type="entry name" value="SERINE/THREONINE-PROTEIN KINASE RIO1"/>
    <property type="match status" value="1"/>
</dbReference>
<feature type="compositionally biased region" description="Basic residues" evidence="12">
    <location>
        <begin position="16"/>
        <end position="27"/>
    </location>
</feature>
<evidence type="ECO:0000256" key="7">
    <source>
        <dbReference type="ARBA" id="ARBA00022777"/>
    </source>
</evidence>
<dbReference type="InterPro" id="IPR011009">
    <property type="entry name" value="Kinase-like_dom_sf"/>
</dbReference>
<name>A0ABW2Q5P4_9MICO</name>
<evidence type="ECO:0000256" key="11">
    <source>
        <dbReference type="ARBA" id="ARBA00048679"/>
    </source>
</evidence>
<keyword evidence="8" id="KW-0067">ATP-binding</keyword>
<dbReference type="EC" id="2.7.11.1" evidence="2"/>
<dbReference type="InterPro" id="IPR018934">
    <property type="entry name" value="RIO_dom"/>
</dbReference>
<evidence type="ECO:0000259" key="13">
    <source>
        <dbReference type="SMART" id="SM00090"/>
    </source>
</evidence>
<keyword evidence="4" id="KW-0808">Transferase</keyword>
<evidence type="ECO:0000256" key="1">
    <source>
        <dbReference type="ARBA" id="ARBA00009196"/>
    </source>
</evidence>
<evidence type="ECO:0000256" key="4">
    <source>
        <dbReference type="ARBA" id="ARBA00022679"/>
    </source>
</evidence>
<evidence type="ECO:0000256" key="10">
    <source>
        <dbReference type="ARBA" id="ARBA00047899"/>
    </source>
</evidence>
<dbReference type="InterPro" id="IPR000687">
    <property type="entry name" value="RIO_kinase"/>
</dbReference>
<organism evidence="14 15">
    <name type="scientific">Georgenia alba</name>
    <dbReference type="NCBI Taxonomy" id="2233858"/>
    <lineage>
        <taxon>Bacteria</taxon>
        <taxon>Bacillati</taxon>
        <taxon>Actinomycetota</taxon>
        <taxon>Actinomycetes</taxon>
        <taxon>Micrococcales</taxon>
        <taxon>Bogoriellaceae</taxon>
        <taxon>Georgenia</taxon>
    </lineage>
</organism>
<comment type="catalytic activity">
    <reaction evidence="10">
        <text>L-threonyl-[protein] + ATP = O-phospho-L-threonyl-[protein] + ADP + H(+)</text>
        <dbReference type="Rhea" id="RHEA:46608"/>
        <dbReference type="Rhea" id="RHEA-COMP:11060"/>
        <dbReference type="Rhea" id="RHEA-COMP:11605"/>
        <dbReference type="ChEBI" id="CHEBI:15378"/>
        <dbReference type="ChEBI" id="CHEBI:30013"/>
        <dbReference type="ChEBI" id="CHEBI:30616"/>
        <dbReference type="ChEBI" id="CHEBI:61977"/>
        <dbReference type="ChEBI" id="CHEBI:456216"/>
        <dbReference type="EC" id="2.7.11.1"/>
    </reaction>
</comment>
<dbReference type="GO" id="GO:0016301">
    <property type="term" value="F:kinase activity"/>
    <property type="evidence" value="ECO:0007669"/>
    <property type="project" value="UniProtKB-KW"/>
</dbReference>
<dbReference type="RefSeq" id="WP_382391574.1">
    <property type="nucleotide sequence ID" value="NZ_JBHTCQ010000001.1"/>
</dbReference>
<evidence type="ECO:0000256" key="3">
    <source>
        <dbReference type="ARBA" id="ARBA00022527"/>
    </source>
</evidence>
<evidence type="ECO:0000256" key="9">
    <source>
        <dbReference type="ARBA" id="ARBA00022842"/>
    </source>
</evidence>
<feature type="region of interest" description="Disordered" evidence="12">
    <location>
        <begin position="1"/>
        <end position="35"/>
    </location>
</feature>
<feature type="compositionally biased region" description="Basic and acidic residues" evidence="12">
    <location>
        <begin position="1"/>
        <end position="15"/>
    </location>
</feature>
<gene>
    <name evidence="14" type="ORF">ACFQQL_04240</name>
</gene>
<dbReference type="Gene3D" id="1.10.510.10">
    <property type="entry name" value="Transferase(Phosphotransferase) domain 1"/>
    <property type="match status" value="1"/>
</dbReference>
<dbReference type="InterPro" id="IPR051272">
    <property type="entry name" value="RIO-type_Ser/Thr_kinase"/>
</dbReference>
<feature type="domain" description="RIO kinase" evidence="13">
    <location>
        <begin position="47"/>
        <end position="323"/>
    </location>
</feature>
<accession>A0ABW2Q5P4</accession>
<dbReference type="SMART" id="SM00090">
    <property type="entry name" value="RIO"/>
    <property type="match status" value="1"/>
</dbReference>
<keyword evidence="5" id="KW-0479">Metal-binding</keyword>
<evidence type="ECO:0000256" key="12">
    <source>
        <dbReference type="SAM" id="MobiDB-lite"/>
    </source>
</evidence>
<dbReference type="Pfam" id="PF01163">
    <property type="entry name" value="RIO1"/>
    <property type="match status" value="1"/>
</dbReference>
<keyword evidence="7 14" id="KW-0418">Kinase</keyword>
<keyword evidence="9" id="KW-0460">Magnesium</keyword>
<dbReference type="Gene3D" id="3.30.200.20">
    <property type="entry name" value="Phosphorylase Kinase, domain 1"/>
    <property type="match status" value="1"/>
</dbReference>
<evidence type="ECO:0000256" key="2">
    <source>
        <dbReference type="ARBA" id="ARBA00012513"/>
    </source>
</evidence>
<evidence type="ECO:0000256" key="8">
    <source>
        <dbReference type="ARBA" id="ARBA00022840"/>
    </source>
</evidence>
<comment type="caution">
    <text evidence="14">The sequence shown here is derived from an EMBL/GenBank/DDBJ whole genome shotgun (WGS) entry which is preliminary data.</text>
</comment>